<keyword evidence="9" id="KW-1133">Transmembrane helix</keyword>
<evidence type="ECO:0000313" key="11">
    <source>
        <dbReference type="EMBL" id="PZD74147.1"/>
    </source>
</evidence>
<dbReference type="PANTHER" id="PTHR24421:SF10">
    <property type="entry name" value="NITRATE_NITRITE SENSOR PROTEIN NARQ"/>
    <property type="match status" value="1"/>
</dbReference>
<feature type="transmembrane region" description="Helical" evidence="9">
    <location>
        <begin position="156"/>
        <end position="179"/>
    </location>
</feature>
<dbReference type="GO" id="GO:0005524">
    <property type="term" value="F:ATP binding"/>
    <property type="evidence" value="ECO:0007669"/>
    <property type="project" value="UniProtKB-KW"/>
</dbReference>
<gene>
    <name evidence="11" type="primary">liaS_1</name>
    <name evidence="11" type="ORF">C1752_01413</name>
</gene>
<keyword evidence="12" id="KW-1185">Reference proteome</keyword>
<reference evidence="11 12" key="1">
    <citation type="journal article" date="2018" name="Sci. Rep.">
        <title>A novel species of the marine cyanobacterium Acaryochloris with a unique pigment content and lifestyle.</title>
        <authorList>
            <person name="Partensky F."/>
            <person name="Six C."/>
            <person name="Ratin M."/>
            <person name="Garczarek L."/>
            <person name="Vaulot D."/>
            <person name="Probert I."/>
            <person name="Calteau A."/>
            <person name="Gourvil P."/>
            <person name="Marie D."/>
            <person name="Grebert T."/>
            <person name="Bouchier C."/>
            <person name="Le Panse S."/>
            <person name="Gachenot M."/>
            <person name="Rodriguez F."/>
            <person name="Garrido J.L."/>
        </authorList>
    </citation>
    <scope>NUCLEOTIDE SEQUENCE [LARGE SCALE GENOMIC DNA]</scope>
    <source>
        <strain evidence="11 12">RCC1774</strain>
    </source>
</reference>
<keyword evidence="9" id="KW-0812">Transmembrane</keyword>
<comment type="catalytic activity">
    <reaction evidence="1">
        <text>ATP + protein L-histidine = ADP + protein N-phospho-L-histidine.</text>
        <dbReference type="EC" id="2.7.13.3"/>
    </reaction>
</comment>
<organism evidence="11 12">
    <name type="scientific">Acaryochloris thomasi RCC1774</name>
    <dbReference type="NCBI Taxonomy" id="1764569"/>
    <lineage>
        <taxon>Bacteria</taxon>
        <taxon>Bacillati</taxon>
        <taxon>Cyanobacteriota</taxon>
        <taxon>Cyanophyceae</taxon>
        <taxon>Acaryochloridales</taxon>
        <taxon>Acaryochloridaceae</taxon>
        <taxon>Acaryochloris</taxon>
        <taxon>Acaryochloris thomasi</taxon>
    </lineage>
</organism>
<evidence type="ECO:0000256" key="2">
    <source>
        <dbReference type="ARBA" id="ARBA00012438"/>
    </source>
</evidence>
<feature type="transmembrane region" description="Helical" evidence="9">
    <location>
        <begin position="199"/>
        <end position="226"/>
    </location>
</feature>
<evidence type="ECO:0000256" key="5">
    <source>
        <dbReference type="ARBA" id="ARBA00022741"/>
    </source>
</evidence>
<dbReference type="Gene3D" id="3.30.565.10">
    <property type="entry name" value="Histidine kinase-like ATPase, C-terminal domain"/>
    <property type="match status" value="1"/>
</dbReference>
<dbReference type="Pfam" id="PF07730">
    <property type="entry name" value="HisKA_3"/>
    <property type="match status" value="1"/>
</dbReference>
<dbReference type="EMBL" id="PQWO01000003">
    <property type="protein sequence ID" value="PZD74147.1"/>
    <property type="molecule type" value="Genomic_DNA"/>
</dbReference>
<dbReference type="SUPFAM" id="SSF55874">
    <property type="entry name" value="ATPase domain of HSP90 chaperone/DNA topoisomerase II/histidine kinase"/>
    <property type="match status" value="1"/>
</dbReference>
<dbReference type="InterPro" id="IPR011712">
    <property type="entry name" value="Sig_transdc_His_kin_sub3_dim/P"/>
</dbReference>
<dbReference type="AlphaFoldDB" id="A0A2W1K211"/>
<evidence type="ECO:0000256" key="6">
    <source>
        <dbReference type="ARBA" id="ARBA00022777"/>
    </source>
</evidence>
<dbReference type="CDD" id="cd16917">
    <property type="entry name" value="HATPase_UhpB-NarQ-NarX-like"/>
    <property type="match status" value="1"/>
</dbReference>
<keyword evidence="3" id="KW-0597">Phosphoprotein</keyword>
<keyword evidence="4 11" id="KW-0808">Transferase</keyword>
<dbReference type="Proteomes" id="UP000248857">
    <property type="component" value="Unassembled WGS sequence"/>
</dbReference>
<dbReference type="InterPro" id="IPR003594">
    <property type="entry name" value="HATPase_dom"/>
</dbReference>
<dbReference type="Pfam" id="PF02518">
    <property type="entry name" value="HATPase_c"/>
    <property type="match status" value="1"/>
</dbReference>
<accession>A0A2W1K211</accession>
<dbReference type="GO" id="GO:0046983">
    <property type="term" value="F:protein dimerization activity"/>
    <property type="evidence" value="ECO:0007669"/>
    <property type="project" value="InterPro"/>
</dbReference>
<evidence type="ECO:0000259" key="10">
    <source>
        <dbReference type="SMART" id="SM00387"/>
    </source>
</evidence>
<feature type="domain" description="Histidine kinase/HSP90-like ATPase" evidence="10">
    <location>
        <begin position="361"/>
        <end position="453"/>
    </location>
</feature>
<sequence>MFAVMLRRSPLSRHPFRLLLYLEWILVAIATLAILSPLPSRPPNRPRPAAQIRVVPAPFIERAQSPPIHERPFRRHRRNYPRYPIAAVTSIGILGLLGLRLPTGSTRLPQGLYTLLGLELSWLAVLIGSHAQTAFPPLLLVVVIRACLMFRWRGRIIVTLLAYISFLVMLGLAVARVHFLGVPLTRLLHRERFRLQPDFLDAVVLNSSLLFGFVLIFVTLLVSALLTAKQSQDNLTQANERLRRYTLLIENQATLQERQRIAREMHDSVGHSLTAQSIQLENVDLWMPQDQTKALDHLQKARQLGKNALQDVRQSVASLRVDPLQNRTLTQALQQLTKAFEQNTGIKIIAQIAETATLPKEFANALFRLTQEALTNVSKHSQATEVQLHFREQNADYQLQITDNGQGFDPTQHTVGFGLQSMQERTEALGGTFTLHSQPQQGCQIQAIIPRGIR</sequence>
<keyword evidence="5" id="KW-0547">Nucleotide-binding</keyword>
<keyword evidence="7" id="KW-0067">ATP-binding</keyword>
<evidence type="ECO:0000256" key="3">
    <source>
        <dbReference type="ARBA" id="ARBA00022553"/>
    </source>
</evidence>
<dbReference type="GO" id="GO:0000155">
    <property type="term" value="F:phosphorelay sensor kinase activity"/>
    <property type="evidence" value="ECO:0007669"/>
    <property type="project" value="InterPro"/>
</dbReference>
<comment type="caution">
    <text evidence="11">The sequence shown here is derived from an EMBL/GenBank/DDBJ whole genome shotgun (WGS) entry which is preliminary data.</text>
</comment>
<feature type="transmembrane region" description="Helical" evidence="9">
    <location>
        <begin position="83"/>
        <end position="101"/>
    </location>
</feature>
<keyword evidence="9" id="KW-0472">Membrane</keyword>
<evidence type="ECO:0000256" key="7">
    <source>
        <dbReference type="ARBA" id="ARBA00022840"/>
    </source>
</evidence>
<evidence type="ECO:0000256" key="4">
    <source>
        <dbReference type="ARBA" id="ARBA00022679"/>
    </source>
</evidence>
<feature type="transmembrane region" description="Helical" evidence="9">
    <location>
        <begin position="20"/>
        <end position="38"/>
    </location>
</feature>
<evidence type="ECO:0000313" key="12">
    <source>
        <dbReference type="Proteomes" id="UP000248857"/>
    </source>
</evidence>
<dbReference type="PANTHER" id="PTHR24421">
    <property type="entry name" value="NITRATE/NITRITE SENSOR PROTEIN NARX-RELATED"/>
    <property type="match status" value="1"/>
</dbReference>
<dbReference type="InterPro" id="IPR050482">
    <property type="entry name" value="Sensor_HK_TwoCompSys"/>
</dbReference>
<feature type="transmembrane region" description="Helical" evidence="9">
    <location>
        <begin position="121"/>
        <end position="144"/>
    </location>
</feature>
<evidence type="ECO:0000256" key="9">
    <source>
        <dbReference type="SAM" id="Phobius"/>
    </source>
</evidence>
<evidence type="ECO:0000256" key="8">
    <source>
        <dbReference type="ARBA" id="ARBA00023012"/>
    </source>
</evidence>
<dbReference type="InterPro" id="IPR036890">
    <property type="entry name" value="HATPase_C_sf"/>
</dbReference>
<keyword evidence="8" id="KW-0902">Two-component regulatory system</keyword>
<proteinExistence type="predicted"/>
<dbReference type="EC" id="2.7.13.3" evidence="2"/>
<protein>
    <recommendedName>
        <fullName evidence="2">histidine kinase</fullName>
        <ecNumber evidence="2">2.7.13.3</ecNumber>
    </recommendedName>
</protein>
<dbReference type="GO" id="GO:0016020">
    <property type="term" value="C:membrane"/>
    <property type="evidence" value="ECO:0007669"/>
    <property type="project" value="InterPro"/>
</dbReference>
<dbReference type="Gene3D" id="1.20.5.1930">
    <property type="match status" value="1"/>
</dbReference>
<keyword evidence="6 11" id="KW-0418">Kinase</keyword>
<name>A0A2W1K211_9CYAN</name>
<evidence type="ECO:0000256" key="1">
    <source>
        <dbReference type="ARBA" id="ARBA00000085"/>
    </source>
</evidence>
<dbReference type="SMART" id="SM00387">
    <property type="entry name" value="HATPase_c"/>
    <property type="match status" value="1"/>
</dbReference>